<dbReference type="InterPro" id="IPR017932">
    <property type="entry name" value="GATase_2_dom"/>
</dbReference>
<dbReference type="Gene3D" id="3.40.50.620">
    <property type="entry name" value="HUPs"/>
    <property type="match status" value="1"/>
</dbReference>
<keyword evidence="5" id="KW-0067">ATP-binding</keyword>
<organism evidence="11 12">
    <name type="scientific">Terrabacter ginsenosidimutans</name>
    <dbReference type="NCBI Taxonomy" id="490575"/>
    <lineage>
        <taxon>Bacteria</taxon>
        <taxon>Bacillati</taxon>
        <taxon>Actinomycetota</taxon>
        <taxon>Actinomycetes</taxon>
        <taxon>Micrococcales</taxon>
        <taxon>Intrasporangiaceae</taxon>
        <taxon>Terrabacter</taxon>
    </lineage>
</organism>
<keyword evidence="4" id="KW-0547">Nucleotide-binding</keyword>
<evidence type="ECO:0000313" key="11">
    <source>
        <dbReference type="EMBL" id="GAA3703088.1"/>
    </source>
</evidence>
<accession>A0ABP7DDC8</accession>
<keyword evidence="6" id="KW-0028">Amino-acid biosynthesis</keyword>
<dbReference type="Pfam" id="PF13537">
    <property type="entry name" value="GATase_7"/>
    <property type="match status" value="1"/>
</dbReference>
<dbReference type="SUPFAM" id="SSF144010">
    <property type="entry name" value="CofE-like"/>
    <property type="match status" value="1"/>
</dbReference>
<sequence length="953" mass="104334">MREGLHVCGIAGYFGLEADLGLLERMGAAQRHRGPDDQGTHVDGPVGLAHQRLSIIDREGGRQPMATVDGRFVLAYNGEVYNYRALREELEADSRTFLTQSDTEVVLQAYAAWGPQAFERFNGMFAIAVWDRDEQTLTLARDQFGIKPVHLSRISEEHGGPDAWLFSSEIKPILASGRHEPAPDERAIYRYLRHRVHDDGVQTFFAGIERLLPGEMATMSSRGLERRLYSTLQQDLSAARPPATGAGPETVAAFRDGLAESISLRLRSDVPVGTSLSGGLDSSAIAVGIDRLLTEDDASAKAVGHRQQTFSAVFTGYRNDEERWVDDAVAACSGPVESHRIRPTSTEMFADLIDFVRTQEEPVVSTGPYAQYRTMQEASRHVTVMLDGQGADEMLAGYVPQTVSHLRDLMAHDRRAGIREVVASRDVLSTVVRARLRTRLRGGRSFGELLSPDFKAAHVDDTYAVGGATLRQRLVHDLFVASLPALLRYEDRNSMRFSVEGRVPFLDPQLVRAVFAMPDDAIIRDGWNKAVLRDAEQDILPASITRRRNKIGFTTPQNEWFREQREFIYQVLLSESFASRPYFNRVEVLNAFEQWLSGAGSLDSMAFWRILNVELWLREFIDPKPVSETAEPADSAESAESLEPPQPLEPPARVAAPTVGATNQGKALDLVLPDGSVVRRHPVRTPLVTESDDLTSVVVDHVRAHLGVLGKGQVDSGPGAGVGFRRWYVFVSEKVVATTQRRSFYVWDIPVTRAARLLSRHVTRTPAGIGLGSPFTMQLAIDEVGLPRVLVAAAAGAVGRLFGRRGLFYTVAGGEVRAIDGPTEYSVPPANMSAKLGPKDPAAVAATLSAAIRQVLPEDLAATFCGTVVVDANDLGCNVLGTDAPTSVPRLERMFADNPLGQGTQQTPIALVLDDLRSVSDRRAGEVRRDGMPAKPPSPTRRPRVGHATKGSA</sequence>
<dbReference type="InterPro" id="IPR033738">
    <property type="entry name" value="AsnB_N"/>
</dbReference>
<dbReference type="InterPro" id="IPR001962">
    <property type="entry name" value="Asn_synthase"/>
</dbReference>
<dbReference type="CDD" id="cd00712">
    <property type="entry name" value="AsnB"/>
    <property type="match status" value="1"/>
</dbReference>
<evidence type="ECO:0000256" key="8">
    <source>
        <dbReference type="ARBA" id="ARBA00048741"/>
    </source>
</evidence>
<keyword evidence="7" id="KW-0315">Glutamine amidotransferase</keyword>
<evidence type="ECO:0000256" key="1">
    <source>
        <dbReference type="ARBA" id="ARBA00005187"/>
    </source>
</evidence>
<evidence type="ECO:0000259" key="10">
    <source>
        <dbReference type="PROSITE" id="PS51278"/>
    </source>
</evidence>
<dbReference type="InterPro" id="IPR006426">
    <property type="entry name" value="Asn_synth_AEB"/>
</dbReference>
<feature type="compositionally biased region" description="Basic and acidic residues" evidence="9">
    <location>
        <begin position="921"/>
        <end position="932"/>
    </location>
</feature>
<evidence type="ECO:0000256" key="6">
    <source>
        <dbReference type="ARBA" id="ARBA00022888"/>
    </source>
</evidence>
<name>A0ABP7DDC8_9MICO</name>
<dbReference type="PANTHER" id="PTHR43284">
    <property type="entry name" value="ASPARAGINE SYNTHETASE (GLUTAMINE-HYDROLYZING)"/>
    <property type="match status" value="1"/>
</dbReference>
<dbReference type="NCBIfam" id="TIGR01536">
    <property type="entry name" value="asn_synth_AEB"/>
    <property type="match status" value="1"/>
</dbReference>
<feature type="region of interest" description="Disordered" evidence="9">
    <location>
        <begin position="921"/>
        <end position="953"/>
    </location>
</feature>
<reference evidence="12" key="1">
    <citation type="journal article" date="2019" name="Int. J. Syst. Evol. Microbiol.">
        <title>The Global Catalogue of Microorganisms (GCM) 10K type strain sequencing project: providing services to taxonomists for standard genome sequencing and annotation.</title>
        <authorList>
            <consortium name="The Broad Institute Genomics Platform"/>
            <consortium name="The Broad Institute Genome Sequencing Center for Infectious Disease"/>
            <person name="Wu L."/>
            <person name="Ma J."/>
        </authorList>
    </citation>
    <scope>NUCLEOTIDE SEQUENCE [LARGE SCALE GENOMIC DNA]</scope>
    <source>
        <strain evidence="12">JCM 17125</strain>
    </source>
</reference>
<evidence type="ECO:0000256" key="3">
    <source>
        <dbReference type="ARBA" id="ARBA00012737"/>
    </source>
</evidence>
<evidence type="ECO:0000256" key="5">
    <source>
        <dbReference type="ARBA" id="ARBA00022840"/>
    </source>
</evidence>
<dbReference type="Gene3D" id="3.60.20.10">
    <property type="entry name" value="Glutamine Phosphoribosylpyrophosphate, subunit 1, domain 1"/>
    <property type="match status" value="1"/>
</dbReference>
<dbReference type="InterPro" id="IPR051786">
    <property type="entry name" value="ASN_synthetase/amidase"/>
</dbReference>
<evidence type="ECO:0000256" key="9">
    <source>
        <dbReference type="SAM" id="MobiDB-lite"/>
    </source>
</evidence>
<dbReference type="EC" id="6.3.5.4" evidence="3"/>
<comment type="caution">
    <text evidence="11">The sequence shown here is derived from an EMBL/GenBank/DDBJ whole genome shotgun (WGS) entry which is preliminary data.</text>
</comment>
<feature type="compositionally biased region" description="Low complexity" evidence="9">
    <location>
        <begin position="627"/>
        <end position="643"/>
    </location>
</feature>
<gene>
    <name evidence="11" type="primary">asnB_1</name>
    <name evidence="11" type="ORF">GCM10022399_19450</name>
</gene>
<dbReference type="InterPro" id="IPR014729">
    <property type="entry name" value="Rossmann-like_a/b/a_fold"/>
</dbReference>
<evidence type="ECO:0000313" key="12">
    <source>
        <dbReference type="Proteomes" id="UP001501468"/>
    </source>
</evidence>
<feature type="region of interest" description="Disordered" evidence="9">
    <location>
        <begin position="627"/>
        <end position="653"/>
    </location>
</feature>
<protein>
    <recommendedName>
        <fullName evidence="3">asparagine synthase (glutamine-hydrolyzing)</fullName>
        <ecNumber evidence="3">6.3.5.4</ecNumber>
    </recommendedName>
</protein>
<comment type="pathway">
    <text evidence="1">Amino-acid biosynthesis; L-asparagine biosynthesis; L-asparagine from L-aspartate (L-Gln route): step 1/1.</text>
</comment>
<dbReference type="SUPFAM" id="SSF56235">
    <property type="entry name" value="N-terminal nucleophile aminohydrolases (Ntn hydrolases)"/>
    <property type="match status" value="1"/>
</dbReference>
<dbReference type="Pfam" id="PF00733">
    <property type="entry name" value="Asn_synthase"/>
    <property type="match status" value="1"/>
</dbReference>
<dbReference type="Proteomes" id="UP001501468">
    <property type="component" value="Unassembled WGS sequence"/>
</dbReference>
<dbReference type="SUPFAM" id="SSF52402">
    <property type="entry name" value="Adenine nucleotide alpha hydrolases-like"/>
    <property type="match status" value="1"/>
</dbReference>
<dbReference type="CDD" id="cd01991">
    <property type="entry name" value="Asn_synthase_B_C"/>
    <property type="match status" value="1"/>
</dbReference>
<feature type="domain" description="Glutamine amidotransferase type-2" evidence="10">
    <location>
        <begin position="8"/>
        <end position="222"/>
    </location>
</feature>
<dbReference type="EMBL" id="BAABDC010000002">
    <property type="protein sequence ID" value="GAA3703088.1"/>
    <property type="molecule type" value="Genomic_DNA"/>
</dbReference>
<dbReference type="InterPro" id="IPR029055">
    <property type="entry name" value="Ntn_hydrolases_N"/>
</dbReference>
<evidence type="ECO:0000256" key="4">
    <source>
        <dbReference type="ARBA" id="ARBA00022741"/>
    </source>
</evidence>
<keyword evidence="12" id="KW-1185">Reference proteome</keyword>
<evidence type="ECO:0000256" key="7">
    <source>
        <dbReference type="ARBA" id="ARBA00022962"/>
    </source>
</evidence>
<proteinExistence type="inferred from homology"/>
<comment type="similarity">
    <text evidence="2">Belongs to the asparagine synthetase family.</text>
</comment>
<keyword evidence="6" id="KW-0061">Asparagine biosynthesis</keyword>
<comment type="catalytic activity">
    <reaction evidence="8">
        <text>L-aspartate + L-glutamine + ATP + H2O = L-asparagine + L-glutamate + AMP + diphosphate + H(+)</text>
        <dbReference type="Rhea" id="RHEA:12228"/>
        <dbReference type="ChEBI" id="CHEBI:15377"/>
        <dbReference type="ChEBI" id="CHEBI:15378"/>
        <dbReference type="ChEBI" id="CHEBI:29985"/>
        <dbReference type="ChEBI" id="CHEBI:29991"/>
        <dbReference type="ChEBI" id="CHEBI:30616"/>
        <dbReference type="ChEBI" id="CHEBI:33019"/>
        <dbReference type="ChEBI" id="CHEBI:58048"/>
        <dbReference type="ChEBI" id="CHEBI:58359"/>
        <dbReference type="ChEBI" id="CHEBI:456215"/>
        <dbReference type="EC" id="6.3.5.4"/>
    </reaction>
</comment>
<dbReference type="PANTHER" id="PTHR43284:SF1">
    <property type="entry name" value="ASPARAGINE SYNTHETASE"/>
    <property type="match status" value="1"/>
</dbReference>
<evidence type="ECO:0000256" key="2">
    <source>
        <dbReference type="ARBA" id="ARBA00005752"/>
    </source>
</evidence>
<dbReference type="PROSITE" id="PS51278">
    <property type="entry name" value="GATASE_TYPE_2"/>
    <property type="match status" value="1"/>
</dbReference>